<accession>A0AAU8A1J4</accession>
<reference evidence="2" key="1">
    <citation type="submission" date="2022-06" db="EMBL/GenBank/DDBJ databases">
        <title>New Polynucleobacter species.</title>
        <authorList>
            <person name="Hahn M.W."/>
        </authorList>
    </citation>
    <scope>NUCLEOTIDE SEQUENCE</scope>
    <source>
        <strain evidence="2">UK-FUSCHL-C3</strain>
    </source>
</reference>
<proteinExistence type="predicted"/>
<evidence type="ECO:0000256" key="1">
    <source>
        <dbReference type="SAM" id="Phobius"/>
    </source>
</evidence>
<dbReference type="EMBL" id="CP099959">
    <property type="protein sequence ID" value="XCC57520.1"/>
    <property type="molecule type" value="Genomic_DNA"/>
</dbReference>
<gene>
    <name evidence="2" type="ORF">NKE59_08520</name>
</gene>
<feature type="transmembrane region" description="Helical" evidence="1">
    <location>
        <begin position="6"/>
        <end position="23"/>
    </location>
</feature>
<evidence type="ECO:0000313" key="2">
    <source>
        <dbReference type="EMBL" id="XCC57520.1"/>
    </source>
</evidence>
<dbReference type="AlphaFoldDB" id="A0AAU8A1J4"/>
<name>A0AAU8A1J4_9BURK</name>
<sequence>MRMILYLMVALIPIAIVYSRFLDGSKLKEFLAAVSYLSVMAWAFFLALILEMLLRIPLKYSVAILAIVLAYLHFRTIAHLRKKRGQD</sequence>
<keyword evidence="1" id="KW-0812">Transmembrane</keyword>
<organism evidence="2">
    <name type="scientific">Polynucleobacter sp. UK-FUSCHL-C3</name>
    <dbReference type="NCBI Taxonomy" id="2955208"/>
    <lineage>
        <taxon>Bacteria</taxon>
        <taxon>Pseudomonadati</taxon>
        <taxon>Pseudomonadota</taxon>
        <taxon>Betaproteobacteria</taxon>
        <taxon>Burkholderiales</taxon>
        <taxon>Burkholderiaceae</taxon>
        <taxon>Polynucleobacter</taxon>
    </lineage>
</organism>
<feature type="transmembrane region" description="Helical" evidence="1">
    <location>
        <begin position="30"/>
        <end position="50"/>
    </location>
</feature>
<protein>
    <submittedName>
        <fullName evidence="2">Uncharacterized protein</fullName>
    </submittedName>
</protein>
<feature type="transmembrane region" description="Helical" evidence="1">
    <location>
        <begin position="56"/>
        <end position="74"/>
    </location>
</feature>
<keyword evidence="1" id="KW-0472">Membrane</keyword>
<dbReference type="RefSeq" id="WP_353438556.1">
    <property type="nucleotide sequence ID" value="NZ_CP099959.1"/>
</dbReference>
<keyword evidence="1" id="KW-1133">Transmembrane helix</keyword>